<organism evidence="2 3">
    <name type="scientific">Adhaeribacter arboris</name>
    <dbReference type="NCBI Taxonomy" id="2072846"/>
    <lineage>
        <taxon>Bacteria</taxon>
        <taxon>Pseudomonadati</taxon>
        <taxon>Bacteroidota</taxon>
        <taxon>Cytophagia</taxon>
        <taxon>Cytophagales</taxon>
        <taxon>Hymenobacteraceae</taxon>
        <taxon>Adhaeribacter</taxon>
    </lineage>
</organism>
<dbReference type="EMBL" id="PYFT01000002">
    <property type="protein sequence ID" value="PSR51976.1"/>
    <property type="molecule type" value="Genomic_DNA"/>
</dbReference>
<comment type="caution">
    <text evidence="2">The sequence shown here is derived from an EMBL/GenBank/DDBJ whole genome shotgun (WGS) entry which is preliminary data.</text>
</comment>
<dbReference type="Proteomes" id="UP000240357">
    <property type="component" value="Unassembled WGS sequence"/>
</dbReference>
<evidence type="ECO:0000313" key="3">
    <source>
        <dbReference type="Proteomes" id="UP000240357"/>
    </source>
</evidence>
<gene>
    <name evidence="2" type="ORF">AHMF7605_29145</name>
</gene>
<reference evidence="2 3" key="1">
    <citation type="submission" date="2018-03" db="EMBL/GenBank/DDBJ databases">
        <title>Adhaeribacter sp. HMF7605 Genome sequencing and assembly.</title>
        <authorList>
            <person name="Kang H."/>
            <person name="Kang J."/>
            <person name="Cha I."/>
            <person name="Kim H."/>
            <person name="Joh K."/>
        </authorList>
    </citation>
    <scope>NUCLEOTIDE SEQUENCE [LARGE SCALE GENOMIC DNA]</scope>
    <source>
        <strain evidence="2 3">HMF7605</strain>
    </source>
</reference>
<dbReference type="InterPro" id="IPR019302">
    <property type="entry name" value="CAP12/PCTIR_TIR_dom"/>
</dbReference>
<feature type="domain" description="CD-NTase-associated protein 12/Pycsar effector protein TIR" evidence="1">
    <location>
        <begin position="110"/>
        <end position="234"/>
    </location>
</feature>
<dbReference type="Pfam" id="PF10137">
    <property type="entry name" value="CAP12-PCTIR_TIR"/>
    <property type="match status" value="1"/>
</dbReference>
<proteinExistence type="predicted"/>
<sequence>MHLDKTKLRLLIDKVERLSVSIPNNFYPNNKPSPNIAQQLKASLASLSSWLYKHPSLNNGATYGKKIAELKSKLPDTIRSGTWFPEKEAAELKTGLLALLRLINRENKSIFIVHGRDLQMREAVQSALRGLALPTVILEREDDNGQTVIEKFIKEAARCEYAVILYSADDEGRLRSKGRSKETPLRLRARQNVVLELGYFLGKLDRKNIFVLHSEESIEQPSDFVGVVYQSYDKAGKWKAKLVRELKTAGFKIPTKFSDRI</sequence>
<dbReference type="RefSeq" id="WP_106933795.1">
    <property type="nucleotide sequence ID" value="NZ_PYFT01000002.1"/>
</dbReference>
<evidence type="ECO:0000259" key="1">
    <source>
        <dbReference type="Pfam" id="PF10137"/>
    </source>
</evidence>
<evidence type="ECO:0000313" key="2">
    <source>
        <dbReference type="EMBL" id="PSR51976.1"/>
    </source>
</evidence>
<accession>A0A2T2Y904</accession>
<protein>
    <recommendedName>
        <fullName evidence="1">CD-NTase-associated protein 12/Pycsar effector protein TIR domain-containing protein</fullName>
    </recommendedName>
</protein>
<dbReference type="AlphaFoldDB" id="A0A2T2Y904"/>
<name>A0A2T2Y904_9BACT</name>
<keyword evidence="3" id="KW-1185">Reference proteome</keyword>
<dbReference type="OrthoDB" id="5497289at2"/>
<dbReference type="GO" id="GO:0050135">
    <property type="term" value="F:NADP+ nucleosidase activity"/>
    <property type="evidence" value="ECO:0007669"/>
    <property type="project" value="InterPro"/>
</dbReference>